<dbReference type="EMBL" id="BRYB01002435">
    <property type="protein sequence ID" value="GMI19408.1"/>
    <property type="molecule type" value="Genomic_DNA"/>
</dbReference>
<keyword evidence="2" id="KW-1185">Reference proteome</keyword>
<proteinExistence type="predicted"/>
<evidence type="ECO:0000313" key="1">
    <source>
        <dbReference type="EMBL" id="GMI19408.1"/>
    </source>
</evidence>
<accession>A0ABQ6M4U6</accession>
<reference evidence="1 2" key="1">
    <citation type="journal article" date="2023" name="Commun. Biol.">
        <title>Genome analysis of Parmales, the sister group of diatoms, reveals the evolutionary specialization of diatoms from phago-mixotrophs to photoautotrophs.</title>
        <authorList>
            <person name="Ban H."/>
            <person name="Sato S."/>
            <person name="Yoshikawa S."/>
            <person name="Yamada K."/>
            <person name="Nakamura Y."/>
            <person name="Ichinomiya M."/>
            <person name="Sato N."/>
            <person name="Blanc-Mathieu R."/>
            <person name="Endo H."/>
            <person name="Kuwata A."/>
            <person name="Ogata H."/>
        </authorList>
    </citation>
    <scope>NUCLEOTIDE SEQUENCE [LARGE SCALE GENOMIC DNA]</scope>
</reference>
<dbReference type="Proteomes" id="UP001165060">
    <property type="component" value="Unassembled WGS sequence"/>
</dbReference>
<protein>
    <submittedName>
        <fullName evidence="1">Uncharacterized protein</fullName>
    </submittedName>
</protein>
<gene>
    <name evidence="1" type="ORF">TeGR_g6430</name>
</gene>
<feature type="non-terminal residue" evidence="1">
    <location>
        <position position="164"/>
    </location>
</feature>
<comment type="caution">
    <text evidence="1">The sequence shown here is derived from an EMBL/GenBank/DDBJ whole genome shotgun (WGS) entry which is preliminary data.</text>
</comment>
<organism evidence="1 2">
    <name type="scientific">Tetraparma gracilis</name>
    <dbReference type="NCBI Taxonomy" id="2962635"/>
    <lineage>
        <taxon>Eukaryota</taxon>
        <taxon>Sar</taxon>
        <taxon>Stramenopiles</taxon>
        <taxon>Ochrophyta</taxon>
        <taxon>Bolidophyceae</taxon>
        <taxon>Parmales</taxon>
        <taxon>Triparmaceae</taxon>
        <taxon>Tetraparma</taxon>
    </lineage>
</organism>
<name>A0ABQ6M4U6_9STRA</name>
<sequence length="164" mass="17604">MDLTAETFALLPESEKYLQYAMLAQIHKVDELHEESRFSSTTLIMRTTGRTIATSGLSNQPSGLLPSDTVYSLAVTSADAASAGIRSTWLRTGSGTTHVLNAPLHEHILRWLSSGTSYMVQPVAGTLSGKQLHAEQILAALIFEGLAASITSLIPIDVLRNGKP</sequence>
<evidence type="ECO:0000313" key="2">
    <source>
        <dbReference type="Proteomes" id="UP001165060"/>
    </source>
</evidence>